<dbReference type="GO" id="GO:0006887">
    <property type="term" value="P:exocytosis"/>
    <property type="evidence" value="ECO:0007669"/>
    <property type="project" value="InterPro"/>
</dbReference>
<evidence type="ECO:0000259" key="4">
    <source>
        <dbReference type="SMART" id="SM00233"/>
    </source>
</evidence>
<gene>
    <name evidence="5" type="ORF">IV203_003056</name>
</gene>
<dbReference type="AlphaFoldDB" id="A0A9K3L2U5"/>
<feature type="coiled-coil region" evidence="2">
    <location>
        <begin position="539"/>
        <end position="585"/>
    </location>
</feature>
<feature type="region of interest" description="Disordered" evidence="3">
    <location>
        <begin position="1"/>
        <end position="31"/>
    </location>
</feature>
<dbReference type="EMBL" id="JAGRRH010000016">
    <property type="protein sequence ID" value="KAG7353701.1"/>
    <property type="molecule type" value="Genomic_DNA"/>
</dbReference>
<feature type="region of interest" description="Disordered" evidence="3">
    <location>
        <begin position="421"/>
        <end position="472"/>
    </location>
</feature>
<dbReference type="InterPro" id="IPR001849">
    <property type="entry name" value="PH_domain"/>
</dbReference>
<comment type="caution">
    <text evidence="5">The sequence shown here is derived from an EMBL/GenBank/DDBJ whole genome shotgun (WGS) entry which is preliminary data.</text>
</comment>
<evidence type="ECO:0000256" key="3">
    <source>
        <dbReference type="SAM" id="MobiDB-lite"/>
    </source>
</evidence>
<feature type="region of interest" description="Disordered" evidence="3">
    <location>
        <begin position="269"/>
        <end position="309"/>
    </location>
</feature>
<name>A0A9K3L2U5_9STRA</name>
<evidence type="ECO:0000256" key="2">
    <source>
        <dbReference type="SAM" id="Coils"/>
    </source>
</evidence>
<dbReference type="Proteomes" id="UP000693970">
    <property type="component" value="Unassembled WGS sequence"/>
</dbReference>
<dbReference type="GO" id="GO:0006893">
    <property type="term" value="P:Golgi to plasma membrane transport"/>
    <property type="evidence" value="ECO:0007669"/>
    <property type="project" value="TreeGrafter"/>
</dbReference>
<dbReference type="PANTHER" id="PTHR21426">
    <property type="entry name" value="EXOCYST COMPLEX COMPONENT 8"/>
    <property type="match status" value="1"/>
</dbReference>
<protein>
    <recommendedName>
        <fullName evidence="4">PH domain-containing protein</fullName>
    </recommendedName>
</protein>
<proteinExistence type="predicted"/>
<accession>A0A9K3L2U5</accession>
<reference evidence="5" key="2">
    <citation type="submission" date="2021-04" db="EMBL/GenBank/DDBJ databases">
        <authorList>
            <person name="Podell S."/>
        </authorList>
    </citation>
    <scope>NUCLEOTIDE SEQUENCE</scope>
    <source>
        <strain evidence="5">Hildebrandi</strain>
    </source>
</reference>
<dbReference type="PANTHER" id="PTHR21426:SF12">
    <property type="entry name" value="EXOCYST COMPLEX COMPONENT 8"/>
    <property type="match status" value="1"/>
</dbReference>
<dbReference type="SMART" id="SM00233">
    <property type="entry name" value="PH"/>
    <property type="match status" value="1"/>
</dbReference>
<dbReference type="GO" id="GO:0000145">
    <property type="term" value="C:exocyst"/>
    <property type="evidence" value="ECO:0007669"/>
    <property type="project" value="InterPro"/>
</dbReference>
<keyword evidence="1" id="KW-0813">Transport</keyword>
<feature type="compositionally biased region" description="Low complexity" evidence="3">
    <location>
        <begin position="269"/>
        <end position="281"/>
    </location>
</feature>
<evidence type="ECO:0000313" key="5">
    <source>
        <dbReference type="EMBL" id="KAG7353701.1"/>
    </source>
</evidence>
<evidence type="ECO:0000313" key="6">
    <source>
        <dbReference type="Proteomes" id="UP000693970"/>
    </source>
</evidence>
<sequence length="847" mass="93379">MQDASDHQHCYIEGFGGDGDDQRGATLSNTHSHDNLPAYKIKYSMDDKEFVEERVAYTADAKSPDKFLPRISVSRTVGRAKVEKSFRPFQTNDISRVLDFENVPDPPPDGPMMHCENGMEFPSRHFTLRGGFLFYFDLGDVSGTGQSHYVTYHGPPIGVIPLDRVRIEFPPGGRRVFREHAQTNARTGYELAILHTPSDQSDTTARPPAFIVAESLSQREKWASAIRARADIDDHTKLRAVSSFEQDISLLTKPAELLKVKEIRKKEAAAAAASSSSAADASTKEGKRSNTRKGKRGAAGGSGKDSMADGEENIIQEALQEFGKSNFSEKAWIDNYFEKHSEMDAASRCRYMEKQQEAIKRGLKGAVLEQYEYFVEASGEMTKMGREVVDLKTLVETQLETIKEMKEIDFTSAVLDPVDDNASENGDLFNDRRKTNRRKRGPGPYGSGDDDSDVSSVSSDGVGESRNDRAAGLTPGLHAAMTEKVTIEIPSHLDDVAEEILAFVKESRYTDATNLWEKTKQEVNEIMHQHEAPTDNHLTKKQQNQIQVLTEKLEELAQMISNRLVENLRRKNEALKQSSKRERADPAAHLIPSVSPCCLNDDAVSLRLLVRLGKSQEAATAYSARRSLLLLESLHERPLTGTGNVDLVIYAAQLSQSFFSCLAGAIEGFLDLFLSTAPPEKSADEMSLDQSSINSHGSNLRNLPAGALASIVLWCDGELTKFAAAFGGTRVLGNLALSPPPRDAAFKRGPRVLGGSANDGSGSKDRQHAIEVAAQCVGQAFQYASENLDAVGLPLSPRLAESLRKKLKGCEAEVARLLDEQWLPIVQEWEVIMNEEDAPLDERVPLQ</sequence>
<evidence type="ECO:0000256" key="1">
    <source>
        <dbReference type="ARBA" id="ARBA00022448"/>
    </source>
</evidence>
<keyword evidence="6" id="KW-1185">Reference proteome</keyword>
<keyword evidence="2" id="KW-0175">Coiled coil</keyword>
<dbReference type="InterPro" id="IPR033961">
    <property type="entry name" value="Exo84"/>
</dbReference>
<reference evidence="5" key="1">
    <citation type="journal article" date="2021" name="Sci. Rep.">
        <title>Diploid genomic architecture of Nitzschia inconspicua, an elite biomass production diatom.</title>
        <authorList>
            <person name="Oliver A."/>
            <person name="Podell S."/>
            <person name="Pinowska A."/>
            <person name="Traller J.C."/>
            <person name="Smith S.R."/>
            <person name="McClure R."/>
            <person name="Beliaev A."/>
            <person name="Bohutskyi P."/>
            <person name="Hill E.A."/>
            <person name="Rabines A."/>
            <person name="Zheng H."/>
            <person name="Allen L.Z."/>
            <person name="Kuo A."/>
            <person name="Grigoriev I.V."/>
            <person name="Allen A.E."/>
            <person name="Hazlebeck D."/>
            <person name="Allen E.E."/>
        </authorList>
    </citation>
    <scope>NUCLEOTIDE SEQUENCE</scope>
    <source>
        <strain evidence="5">Hildebrandi</strain>
    </source>
</reference>
<organism evidence="5 6">
    <name type="scientific">Nitzschia inconspicua</name>
    <dbReference type="NCBI Taxonomy" id="303405"/>
    <lineage>
        <taxon>Eukaryota</taxon>
        <taxon>Sar</taxon>
        <taxon>Stramenopiles</taxon>
        <taxon>Ochrophyta</taxon>
        <taxon>Bacillariophyta</taxon>
        <taxon>Bacillariophyceae</taxon>
        <taxon>Bacillariophycidae</taxon>
        <taxon>Bacillariales</taxon>
        <taxon>Bacillariaceae</taxon>
        <taxon>Nitzschia</taxon>
    </lineage>
</organism>
<feature type="compositionally biased region" description="Basic and acidic residues" evidence="3">
    <location>
        <begin position="1"/>
        <end position="10"/>
    </location>
</feature>
<feature type="domain" description="PH" evidence="4">
    <location>
        <begin position="106"/>
        <end position="233"/>
    </location>
</feature>
<dbReference type="OrthoDB" id="39259at2759"/>
<dbReference type="GO" id="GO:0008104">
    <property type="term" value="P:intracellular protein localization"/>
    <property type="evidence" value="ECO:0007669"/>
    <property type="project" value="TreeGrafter"/>
</dbReference>